<dbReference type="SUPFAM" id="SSF57701">
    <property type="entry name" value="Zn2/Cys6 DNA-binding domain"/>
    <property type="match status" value="1"/>
</dbReference>
<evidence type="ECO:0000256" key="4">
    <source>
        <dbReference type="ARBA" id="ARBA00023015"/>
    </source>
</evidence>
<keyword evidence="6" id="KW-0804">Transcription</keyword>
<feature type="compositionally biased region" description="Polar residues" evidence="8">
    <location>
        <begin position="723"/>
        <end position="742"/>
    </location>
</feature>
<dbReference type="GO" id="GO:0006351">
    <property type="term" value="P:DNA-templated transcription"/>
    <property type="evidence" value="ECO:0007669"/>
    <property type="project" value="InterPro"/>
</dbReference>
<dbReference type="OrthoDB" id="422427at2759"/>
<dbReference type="SMART" id="SM00066">
    <property type="entry name" value="GAL4"/>
    <property type="match status" value="1"/>
</dbReference>
<sequence length="962" mass="107204">MNHQYMNVDDRTSASQPYPGDNFHLGSTHSSPNSFDDMGHPVTWSQHMPPPLPTGAASMSGANGVQQNKANLPIQKRRRVTRACDECRRKKIKCDGKQPCTHCTVYSYECTYDQPSNRRRNPAPQYIEALEQKLQRTEAIIRTYLPDVDINFPDFDVAKLQSAMAAHQKTPSESSLHSNISKEDKESLLDSMVESTGRLDIDETGHVDFHGHSSGLTYLTHLNQFGNFLGEVKMGSVSWPVAKAGPVLPPHGSPQSVSHSPQSENISDVTLLPPKETATFLVKTCLDKACVLMRFIHRPSFVARAERLYEIRPEDYDEEDNTFLPLFYVALGVGCLFVDEGEISVENTASEAMKYFNAGRRMIEMTDIRDIYSLQAVLLMTIYLQSSTRMSTCYSYVGIALSAAVRMGLHRAIPEARFNCIEREVRKRIFWTCWKMDTYVGAILGLPKGIAPEDIDQEYPAEVDDENITRDEIIPQAEGTISTMAAANAHTKLLHIMAKTVKYIYPLKGVEASVSAGGSGYSVSQVKLHEIEVDLQKWWDALPSVLKPESEDSPANFQKCQYLLKMSHLHVQMMLYRPFVHYISYQKQKGCDKHSYGIATACVDVARKIIHTTEQMQKHGLLNGAYWFTIYTTFFSIITLVYYVMAGPPDHNTREIQKTAEVGLECLNSIKDRSMAAKRCIIALESPFHAMAERAKNAPIPPIPQKKRSRANSRAGPDDDDNQSSTPTSRASPGTISPSGAKSRSAAHSPALPTKSSPTTNHHHHRNRHSQSPHHSSNYSTSASSTPQSLTRRSSYETPKTDFTTNGVKQERNNTEHMSQQRAMYQAHLSGSGLPDLNSMMFSPPDMFSFPLMDPAVQQYNQQQKQSTPAYQNMPPFGNHLEGNVLGPIPPYLLQGSSQNMNDSSMDDPSDNVQNENSNGVQGGMMNGGFYPGSGRPAGPIVADFFGDGWDDTIMQNEFRSS</sequence>
<keyword evidence="2" id="KW-0479">Metal-binding</keyword>
<evidence type="ECO:0000259" key="10">
    <source>
        <dbReference type="PROSITE" id="PS50048"/>
    </source>
</evidence>
<keyword evidence="3" id="KW-0862">Zinc</keyword>
<feature type="compositionally biased region" description="Polar residues" evidence="8">
    <location>
        <begin position="790"/>
        <end position="808"/>
    </location>
</feature>
<keyword evidence="9" id="KW-0812">Transmembrane</keyword>
<dbReference type="CDD" id="cd00067">
    <property type="entry name" value="GAL4"/>
    <property type="match status" value="1"/>
</dbReference>
<dbReference type="GO" id="GO:0005634">
    <property type="term" value="C:nucleus"/>
    <property type="evidence" value="ECO:0007669"/>
    <property type="project" value="UniProtKB-SubCell"/>
</dbReference>
<evidence type="ECO:0000313" key="11">
    <source>
        <dbReference type="EMBL" id="CCX17412.1"/>
    </source>
</evidence>
<name>U4LD33_PYROM</name>
<dbReference type="InterPro" id="IPR007219">
    <property type="entry name" value="XnlR_reg_dom"/>
</dbReference>
<feature type="compositionally biased region" description="Polar residues" evidence="8">
    <location>
        <begin position="25"/>
        <end position="34"/>
    </location>
</feature>
<dbReference type="PANTHER" id="PTHR47540">
    <property type="entry name" value="THIAMINE REPRESSIBLE GENES REGULATORY PROTEIN THI5"/>
    <property type="match status" value="1"/>
</dbReference>
<keyword evidence="9" id="KW-1133">Transmembrane helix</keyword>
<dbReference type="OMA" id="DQGFQYF"/>
<accession>U4LD33</accession>
<feature type="region of interest" description="Disordered" evidence="8">
    <location>
        <begin position="896"/>
        <end position="918"/>
    </location>
</feature>
<evidence type="ECO:0000256" key="6">
    <source>
        <dbReference type="ARBA" id="ARBA00023163"/>
    </source>
</evidence>
<dbReference type="Pfam" id="PF00172">
    <property type="entry name" value="Zn_clus"/>
    <property type="match status" value="1"/>
</dbReference>
<evidence type="ECO:0000256" key="1">
    <source>
        <dbReference type="ARBA" id="ARBA00004123"/>
    </source>
</evidence>
<feature type="domain" description="Zn(2)-C6 fungal-type" evidence="10">
    <location>
        <begin position="83"/>
        <end position="112"/>
    </location>
</feature>
<keyword evidence="4" id="KW-0805">Transcription regulation</keyword>
<dbReference type="InterPro" id="IPR051711">
    <property type="entry name" value="Stress_Response_Reg"/>
</dbReference>
<feature type="compositionally biased region" description="Low complexity" evidence="8">
    <location>
        <begin position="773"/>
        <end position="789"/>
    </location>
</feature>
<gene>
    <name evidence="11" type="ORF">PCON_04416</name>
</gene>
<dbReference type="PROSITE" id="PS00463">
    <property type="entry name" value="ZN2_CY6_FUNGAL_1"/>
    <property type="match status" value="1"/>
</dbReference>
<keyword evidence="5" id="KW-0238">DNA-binding</keyword>
<evidence type="ECO:0000256" key="5">
    <source>
        <dbReference type="ARBA" id="ARBA00023125"/>
    </source>
</evidence>
<dbReference type="PANTHER" id="PTHR47540:SF1">
    <property type="entry name" value="ACTIVATOR OF STRESS GENES 1-RELATED"/>
    <property type="match status" value="1"/>
</dbReference>
<organism evidence="11 12">
    <name type="scientific">Pyronema omphalodes (strain CBS 100304)</name>
    <name type="common">Pyronema confluens</name>
    <dbReference type="NCBI Taxonomy" id="1076935"/>
    <lineage>
        <taxon>Eukaryota</taxon>
        <taxon>Fungi</taxon>
        <taxon>Dikarya</taxon>
        <taxon>Ascomycota</taxon>
        <taxon>Pezizomycotina</taxon>
        <taxon>Pezizomycetes</taxon>
        <taxon>Pezizales</taxon>
        <taxon>Pyronemataceae</taxon>
        <taxon>Pyronema</taxon>
    </lineage>
</organism>
<dbReference type="Pfam" id="PF04082">
    <property type="entry name" value="Fungal_trans"/>
    <property type="match status" value="1"/>
</dbReference>
<dbReference type="Proteomes" id="UP000018144">
    <property type="component" value="Unassembled WGS sequence"/>
</dbReference>
<dbReference type="Gene3D" id="4.10.240.10">
    <property type="entry name" value="Zn(2)-C6 fungal-type DNA-binding domain"/>
    <property type="match status" value="1"/>
</dbReference>
<keyword evidence="12" id="KW-1185">Reference proteome</keyword>
<dbReference type="InterPro" id="IPR001138">
    <property type="entry name" value="Zn2Cys6_DnaBD"/>
</dbReference>
<dbReference type="GO" id="GO:0008270">
    <property type="term" value="F:zinc ion binding"/>
    <property type="evidence" value="ECO:0007669"/>
    <property type="project" value="InterPro"/>
</dbReference>
<evidence type="ECO:0000256" key="3">
    <source>
        <dbReference type="ARBA" id="ARBA00022833"/>
    </source>
</evidence>
<dbReference type="STRING" id="1076935.U4LD33"/>
<dbReference type="GO" id="GO:0045944">
    <property type="term" value="P:positive regulation of transcription by RNA polymerase II"/>
    <property type="evidence" value="ECO:0007669"/>
    <property type="project" value="TreeGrafter"/>
</dbReference>
<evidence type="ECO:0000256" key="8">
    <source>
        <dbReference type="SAM" id="MobiDB-lite"/>
    </source>
</evidence>
<reference evidence="11 12" key="1">
    <citation type="journal article" date="2013" name="PLoS Genet.">
        <title>The genome and development-dependent transcriptomes of Pyronema confluens: a window into fungal evolution.</title>
        <authorList>
            <person name="Traeger S."/>
            <person name="Altegoer F."/>
            <person name="Freitag M."/>
            <person name="Gabaldon T."/>
            <person name="Kempken F."/>
            <person name="Kumar A."/>
            <person name="Marcet-Houben M."/>
            <person name="Poggeler S."/>
            <person name="Stajich J.E."/>
            <person name="Nowrousian M."/>
        </authorList>
    </citation>
    <scope>NUCLEOTIDE SEQUENCE [LARGE SCALE GENOMIC DNA]</scope>
    <source>
        <strain evidence="12">CBS 100304</strain>
        <tissue evidence="11">Vegetative mycelium</tissue>
    </source>
</reference>
<evidence type="ECO:0000256" key="7">
    <source>
        <dbReference type="ARBA" id="ARBA00023242"/>
    </source>
</evidence>
<evidence type="ECO:0000313" key="12">
    <source>
        <dbReference type="Proteomes" id="UP000018144"/>
    </source>
</evidence>
<dbReference type="eggNOG" id="ENOG502QSY2">
    <property type="taxonomic scope" value="Eukaryota"/>
</dbReference>
<proteinExistence type="predicted"/>
<dbReference type="EMBL" id="HF936646">
    <property type="protein sequence ID" value="CCX17412.1"/>
    <property type="molecule type" value="Genomic_DNA"/>
</dbReference>
<protein>
    <submittedName>
        <fullName evidence="11">Similar to Activator of stress genes 1 acc. no. P40467</fullName>
    </submittedName>
</protein>
<feature type="region of interest" description="Disordered" evidence="8">
    <location>
        <begin position="1"/>
        <end position="43"/>
    </location>
</feature>
<dbReference type="GO" id="GO:0043565">
    <property type="term" value="F:sequence-specific DNA binding"/>
    <property type="evidence" value="ECO:0007669"/>
    <property type="project" value="TreeGrafter"/>
</dbReference>
<dbReference type="SMART" id="SM00906">
    <property type="entry name" value="Fungal_trans"/>
    <property type="match status" value="1"/>
</dbReference>
<dbReference type="PROSITE" id="PS50048">
    <property type="entry name" value="ZN2_CY6_FUNGAL_2"/>
    <property type="match status" value="1"/>
</dbReference>
<dbReference type="AlphaFoldDB" id="U4LD33"/>
<feature type="transmembrane region" description="Helical" evidence="9">
    <location>
        <begin position="625"/>
        <end position="645"/>
    </location>
</feature>
<dbReference type="CDD" id="cd12148">
    <property type="entry name" value="fungal_TF_MHR"/>
    <property type="match status" value="1"/>
</dbReference>
<feature type="region of interest" description="Disordered" evidence="8">
    <location>
        <begin position="695"/>
        <end position="825"/>
    </location>
</feature>
<feature type="compositionally biased region" description="Basic residues" evidence="8">
    <location>
        <begin position="761"/>
        <end position="772"/>
    </location>
</feature>
<dbReference type="GO" id="GO:0000981">
    <property type="term" value="F:DNA-binding transcription factor activity, RNA polymerase II-specific"/>
    <property type="evidence" value="ECO:0007669"/>
    <property type="project" value="InterPro"/>
</dbReference>
<keyword evidence="9" id="KW-0472">Membrane</keyword>
<evidence type="ECO:0000256" key="9">
    <source>
        <dbReference type="SAM" id="Phobius"/>
    </source>
</evidence>
<evidence type="ECO:0000256" key="2">
    <source>
        <dbReference type="ARBA" id="ARBA00022723"/>
    </source>
</evidence>
<dbReference type="InterPro" id="IPR036864">
    <property type="entry name" value="Zn2-C6_fun-type_DNA-bd_sf"/>
</dbReference>
<comment type="subcellular location">
    <subcellularLocation>
        <location evidence="1">Nucleus</location>
    </subcellularLocation>
</comment>
<keyword evidence="7" id="KW-0539">Nucleus</keyword>